<comment type="caution">
    <text evidence="1">The sequence shown here is derived from an EMBL/GenBank/DDBJ whole genome shotgun (WGS) entry which is preliminary data.</text>
</comment>
<dbReference type="EMBL" id="ACIZ01000018">
    <property type="protein sequence ID" value="EEN81487.1"/>
    <property type="molecule type" value="Genomic_DNA"/>
</dbReference>
<dbReference type="HOGENOM" id="CLU_2973842_0_0_9"/>
<sequence length="63" mass="6676">MGEMYMKNATIVKAAKRQTINHVGARKYLTSATVAGSGAKSKNPEVIERLDHLDGVGGAAFDV</sequence>
<keyword evidence="2" id="KW-1185">Reference proteome</keyword>
<evidence type="ECO:0000313" key="1">
    <source>
        <dbReference type="EMBL" id="EEN81487.1"/>
    </source>
</evidence>
<accession>C2JTY6</accession>
<dbReference type="Proteomes" id="UP000004525">
    <property type="component" value="Unassembled WGS sequence"/>
</dbReference>
<reference evidence="1" key="1">
    <citation type="submission" date="2009-01" db="EMBL/GenBank/DDBJ databases">
        <authorList>
            <person name="Qin X."/>
            <person name="Bachman B."/>
            <person name="Battles P."/>
            <person name="Bell A."/>
            <person name="Bess C."/>
            <person name="Bickham C."/>
            <person name="Chaboub L."/>
            <person name="Chen D."/>
            <person name="Coyle M."/>
            <person name="Deiros D.R."/>
            <person name="Dinh H."/>
            <person name="Forbes L."/>
            <person name="Fowler G."/>
            <person name="Francisco L."/>
            <person name="Fu Q."/>
            <person name="Gubbala S."/>
            <person name="Hale W."/>
            <person name="Han Y."/>
            <person name="Hemphill L."/>
            <person name="Highlander S.K."/>
            <person name="Hirani K."/>
            <person name="Hogues M."/>
            <person name="Jackson L."/>
            <person name="Jakkamsetti A."/>
            <person name="Javaid M."/>
            <person name="Jiang H."/>
            <person name="Korchina V."/>
            <person name="Kovar C."/>
            <person name="Lara F."/>
            <person name="Lee S."/>
            <person name="Mata R."/>
            <person name="Mathew T."/>
            <person name="Moen C."/>
            <person name="Morales K."/>
            <person name="Munidasa M."/>
            <person name="Nazareth L."/>
            <person name="Ngo R."/>
            <person name="Nguyen L."/>
            <person name="Okwuonu G."/>
            <person name="Ongeri F."/>
            <person name="Patil S."/>
            <person name="Petrosino J."/>
            <person name="Pham C."/>
            <person name="Pham P."/>
            <person name="Pu L.-L."/>
            <person name="Puazo M."/>
            <person name="Raj R."/>
            <person name="Reid J."/>
            <person name="Rouhana J."/>
            <person name="Saada N."/>
            <person name="Shang Y."/>
            <person name="Simmons D."/>
            <person name="Thornton R."/>
            <person name="Warren J."/>
            <person name="Weissenberger G."/>
            <person name="Zhang J."/>
            <person name="Zhang L."/>
            <person name="Zhou C."/>
            <person name="Zhu D."/>
            <person name="Muzny D."/>
            <person name="Worley K."/>
            <person name="Gibbs R."/>
        </authorList>
    </citation>
    <scope>NUCLEOTIDE SEQUENCE [LARGE SCALE GENOMIC DNA]</scope>
    <source>
        <strain evidence="1">LMS2-1</strain>
    </source>
</reference>
<protein>
    <submittedName>
        <fullName evidence="1">Uncharacterized protein</fullName>
    </submittedName>
</protein>
<dbReference type="AlphaFoldDB" id="C2JTY6"/>
<proteinExistence type="predicted"/>
<organism evidence="1 2">
    <name type="scientific">Lacticaseibacillus rhamnosus (strain LMS2-1)</name>
    <dbReference type="NCBI Taxonomy" id="525361"/>
    <lineage>
        <taxon>Bacteria</taxon>
        <taxon>Bacillati</taxon>
        <taxon>Bacillota</taxon>
        <taxon>Bacilli</taxon>
        <taxon>Lactobacillales</taxon>
        <taxon>Lactobacillaceae</taxon>
        <taxon>Lacticaseibacillus</taxon>
    </lineage>
</organism>
<gene>
    <name evidence="1" type="ORF">HMPREF0539_0378</name>
</gene>
<evidence type="ECO:0000313" key="2">
    <source>
        <dbReference type="Proteomes" id="UP000004525"/>
    </source>
</evidence>
<name>C2JTY6_LACRM</name>